<organism evidence="1 2">
    <name type="scientific">Streptococcus gwangjuensis</name>
    <dbReference type="NCBI Taxonomy" id="1433513"/>
    <lineage>
        <taxon>Bacteria</taxon>
        <taxon>Bacillati</taxon>
        <taxon>Bacillota</taxon>
        <taxon>Bacilli</taxon>
        <taxon>Lactobacillales</taxon>
        <taxon>Streptococcaceae</taxon>
        <taxon>Streptococcus</taxon>
        <taxon>Streptococcus mitis group</taxon>
    </lineage>
</organism>
<evidence type="ECO:0000313" key="1">
    <source>
        <dbReference type="EMBL" id="AYF95709.1"/>
    </source>
</evidence>
<keyword evidence="2" id="KW-1185">Reference proteome</keyword>
<dbReference type="RefSeq" id="WP_049540168.1">
    <property type="nucleotide sequence ID" value="NZ_CP032621.1"/>
</dbReference>
<reference evidence="1 2" key="1">
    <citation type="submission" date="2018-09" db="EMBL/GenBank/DDBJ databases">
        <title>Complete genome sequence of Streptococcus sp. KCOM 1679 (=ChDC B345).</title>
        <authorList>
            <person name="Kook J.-K."/>
            <person name="Park S.-N."/>
            <person name="Lim Y.K."/>
        </authorList>
    </citation>
    <scope>NUCLEOTIDE SEQUENCE [LARGE SCALE GENOMIC DNA]</scope>
    <source>
        <strain evidence="1 2">ChDC B345</strain>
    </source>
</reference>
<dbReference type="EMBL" id="CP032621">
    <property type="protein sequence ID" value="AYF95709.1"/>
    <property type="molecule type" value="Genomic_DNA"/>
</dbReference>
<protein>
    <submittedName>
        <fullName evidence="1">Uncharacterized protein</fullName>
    </submittedName>
</protein>
<sequence>MPKKKIERISVIHREKILWLKWYFMRDKENPKYSVLESKMFDAAKKQDLLAYKKYTTIKQITDIRVQTSEDDFLTAIKEVYVYNHMNVIGACQRILFVSQSSAYNKLNKWFETYSDLYFSIIPLPNMGAYHDLVDI</sequence>
<dbReference type="Proteomes" id="UP000275328">
    <property type="component" value="Chromosome"/>
</dbReference>
<dbReference type="KEGG" id="sgw:D7D53_04055"/>
<proteinExistence type="predicted"/>
<evidence type="ECO:0000313" key="2">
    <source>
        <dbReference type="Proteomes" id="UP000275328"/>
    </source>
</evidence>
<gene>
    <name evidence="1" type="ORF">D7D53_04055</name>
</gene>
<name>A0A387B379_9STRE</name>
<accession>A0A387B379</accession>
<dbReference type="AlphaFoldDB" id="A0A387B379"/>